<dbReference type="Proteomes" id="UP000436016">
    <property type="component" value="Unassembled WGS sequence"/>
</dbReference>
<feature type="transmembrane region" description="Helical" evidence="6">
    <location>
        <begin position="342"/>
        <end position="362"/>
    </location>
</feature>
<dbReference type="InterPro" id="IPR038377">
    <property type="entry name" value="Na/Glc_symporter_sf"/>
</dbReference>
<comment type="subcellular location">
    <subcellularLocation>
        <location evidence="1">Membrane</location>
        <topology evidence="1">Multi-pass membrane protein</topology>
    </subcellularLocation>
</comment>
<dbReference type="Gene3D" id="1.20.1730.10">
    <property type="entry name" value="Sodium/glucose cotransporter"/>
    <property type="match status" value="1"/>
</dbReference>
<feature type="transmembrane region" description="Helical" evidence="6">
    <location>
        <begin position="398"/>
        <end position="416"/>
    </location>
</feature>
<dbReference type="EMBL" id="WUWG01000003">
    <property type="protein sequence ID" value="MXU65621.1"/>
    <property type="molecule type" value="Genomic_DNA"/>
</dbReference>
<keyword evidence="5 6" id="KW-0472">Membrane</keyword>
<evidence type="ECO:0000256" key="2">
    <source>
        <dbReference type="ARBA" id="ARBA00006434"/>
    </source>
</evidence>
<feature type="transmembrane region" description="Helical" evidence="6">
    <location>
        <begin position="301"/>
        <end position="321"/>
    </location>
</feature>
<feature type="transmembrane region" description="Helical" evidence="6">
    <location>
        <begin position="224"/>
        <end position="241"/>
    </location>
</feature>
<sequence length="467" mass="48899">MIDFSSPLLLSLSLGLILLASFALSPRRVGDGGFYRGTDTGGQAPGLWTLVFSQVTTWIFARSLMNAAILGYFYGVAGTLAYTAYYGSFLTGMVIVDRIRAGGGGSVQDWLVARFGRAGTACYNLVIALRLMSELFANLLVVGTIFQAAYGGSVLAGQVAIVLVALVGLGYAMLGGLRAALRTDVFQMVFFLLVFAVALVALLTSDGFSLGAALTAPGVSGPQPGWILLGVALLQVISYPAHDPVMMDRGFLADRSVTRRSFLLAFLISSLCIFAFGLFGIEAGLRAVEGDTMQTVWARMFGPGILFCLNLSLLVSALSTLDSALASAARLSTVELGLGAPVARSGRIAMALFMLGGLLFLLAGTDDLFAAVAVSGTASMFLVPVLAVGLLAGRAIPLWSFLLAFAAAMAGAVAYFFQASDLVQALFGSGHKYERLLWICLSVLIVGFAAVFAGAATRRRVAEPIGH</sequence>
<evidence type="ECO:0000313" key="8">
    <source>
        <dbReference type="Proteomes" id="UP000436016"/>
    </source>
</evidence>
<evidence type="ECO:0000256" key="4">
    <source>
        <dbReference type="ARBA" id="ARBA00022989"/>
    </source>
</evidence>
<keyword evidence="4 6" id="KW-1133">Transmembrane helix</keyword>
<reference evidence="7 8" key="1">
    <citation type="submission" date="2019-12" db="EMBL/GenBank/DDBJ databases">
        <title>Strain KN286 was isolated from seawater, which was collected from Caroline Seamount in the tropical western Pacific.</title>
        <authorList>
            <person name="Wang Q."/>
        </authorList>
    </citation>
    <scope>NUCLEOTIDE SEQUENCE [LARGE SCALE GENOMIC DNA]</scope>
    <source>
        <strain evidence="7 8">KN286</strain>
    </source>
</reference>
<evidence type="ECO:0000256" key="6">
    <source>
        <dbReference type="SAM" id="Phobius"/>
    </source>
</evidence>
<name>A0A6B0U3V7_9RHOB</name>
<feature type="transmembrane region" description="Helical" evidence="6">
    <location>
        <begin position="127"/>
        <end position="149"/>
    </location>
</feature>
<keyword evidence="8" id="KW-1185">Reference proteome</keyword>
<feature type="transmembrane region" description="Helical" evidence="6">
    <location>
        <begin position="368"/>
        <end position="391"/>
    </location>
</feature>
<feature type="transmembrane region" description="Helical" evidence="6">
    <location>
        <begin position="186"/>
        <end position="204"/>
    </location>
</feature>
<comment type="similarity">
    <text evidence="2">Belongs to the sodium:solute symporter (SSF) (TC 2.A.21) family.</text>
</comment>
<dbReference type="GO" id="GO:0022857">
    <property type="term" value="F:transmembrane transporter activity"/>
    <property type="evidence" value="ECO:0007669"/>
    <property type="project" value="InterPro"/>
</dbReference>
<feature type="transmembrane region" description="Helical" evidence="6">
    <location>
        <begin position="72"/>
        <end position="96"/>
    </location>
</feature>
<evidence type="ECO:0000313" key="7">
    <source>
        <dbReference type="EMBL" id="MXU65621.1"/>
    </source>
</evidence>
<evidence type="ECO:0000256" key="1">
    <source>
        <dbReference type="ARBA" id="ARBA00004141"/>
    </source>
</evidence>
<dbReference type="RefSeq" id="WP_160854255.1">
    <property type="nucleotide sequence ID" value="NZ_WUWG01000003.1"/>
</dbReference>
<proteinExistence type="inferred from homology"/>
<feature type="transmembrane region" description="Helical" evidence="6">
    <location>
        <begin position="436"/>
        <end position="457"/>
    </location>
</feature>
<comment type="caution">
    <text evidence="7">The sequence shown here is derived from an EMBL/GenBank/DDBJ whole genome shotgun (WGS) entry which is preliminary data.</text>
</comment>
<dbReference type="GO" id="GO:0016020">
    <property type="term" value="C:membrane"/>
    <property type="evidence" value="ECO:0007669"/>
    <property type="project" value="UniProtKB-SubCell"/>
</dbReference>
<protein>
    <submittedName>
        <fullName evidence="7">Sodium:proline symporter</fullName>
    </submittedName>
</protein>
<dbReference type="AlphaFoldDB" id="A0A6B0U3V7"/>
<feature type="transmembrane region" description="Helical" evidence="6">
    <location>
        <begin position="155"/>
        <end position="174"/>
    </location>
</feature>
<dbReference type="PROSITE" id="PS50283">
    <property type="entry name" value="NA_SOLUT_SYMP_3"/>
    <property type="match status" value="1"/>
</dbReference>
<feature type="transmembrane region" description="Helical" evidence="6">
    <location>
        <begin position="262"/>
        <end position="281"/>
    </location>
</feature>
<gene>
    <name evidence="7" type="ORF">GSH16_09180</name>
</gene>
<evidence type="ECO:0000256" key="5">
    <source>
        <dbReference type="ARBA" id="ARBA00023136"/>
    </source>
</evidence>
<evidence type="ECO:0000256" key="3">
    <source>
        <dbReference type="ARBA" id="ARBA00022692"/>
    </source>
</evidence>
<accession>A0A6B0U3V7</accession>
<organism evidence="7 8">
    <name type="scientific">Oceanomicrobium pacificus</name>
    <dbReference type="NCBI Taxonomy" id="2692916"/>
    <lineage>
        <taxon>Bacteria</taxon>
        <taxon>Pseudomonadati</taxon>
        <taxon>Pseudomonadota</taxon>
        <taxon>Alphaproteobacteria</taxon>
        <taxon>Rhodobacterales</taxon>
        <taxon>Paracoccaceae</taxon>
        <taxon>Oceanomicrobium</taxon>
    </lineage>
</organism>
<dbReference type="InterPro" id="IPR001734">
    <property type="entry name" value="Na/solute_symporter"/>
</dbReference>
<keyword evidence="3 6" id="KW-0812">Transmembrane</keyword>